<keyword evidence="1" id="KW-0812">Transmembrane</keyword>
<proteinExistence type="predicted"/>
<keyword evidence="1" id="KW-0472">Membrane</keyword>
<evidence type="ECO:0000256" key="1">
    <source>
        <dbReference type="SAM" id="Phobius"/>
    </source>
</evidence>
<keyword evidence="3" id="KW-1185">Reference proteome</keyword>
<reference evidence="3" key="1">
    <citation type="journal article" date="2019" name="Int. J. Syst. Evol. Microbiol.">
        <title>The Global Catalogue of Microorganisms (GCM) 10K type strain sequencing project: providing services to taxonomists for standard genome sequencing and annotation.</title>
        <authorList>
            <consortium name="The Broad Institute Genomics Platform"/>
            <consortium name="The Broad Institute Genome Sequencing Center for Infectious Disease"/>
            <person name="Wu L."/>
            <person name="Ma J."/>
        </authorList>
    </citation>
    <scope>NUCLEOTIDE SEQUENCE [LARGE SCALE GENOMIC DNA]</scope>
    <source>
        <strain evidence="3">CGMCC 1.16033</strain>
    </source>
</reference>
<protein>
    <recommendedName>
        <fullName evidence="4">DUF3592 domain-containing protein</fullName>
    </recommendedName>
</protein>
<dbReference type="RefSeq" id="WP_100142592.1">
    <property type="nucleotide sequence ID" value="NZ_BMKO01000002.1"/>
</dbReference>
<comment type="caution">
    <text evidence="2">The sequence shown here is derived from an EMBL/GenBank/DDBJ whole genome shotgun (WGS) entry which is preliminary data.</text>
</comment>
<organism evidence="2 3">
    <name type="scientific">Shewanella carassii</name>
    <dbReference type="NCBI Taxonomy" id="1987584"/>
    <lineage>
        <taxon>Bacteria</taxon>
        <taxon>Pseudomonadati</taxon>
        <taxon>Pseudomonadota</taxon>
        <taxon>Gammaproteobacteria</taxon>
        <taxon>Alteromonadales</taxon>
        <taxon>Shewanellaceae</taxon>
        <taxon>Shewanella</taxon>
    </lineage>
</organism>
<feature type="transmembrane region" description="Helical" evidence="1">
    <location>
        <begin position="12"/>
        <end position="32"/>
    </location>
</feature>
<gene>
    <name evidence="2" type="ORF">GCM10011520_12810</name>
</gene>
<dbReference type="EMBL" id="BMKO01000002">
    <property type="protein sequence ID" value="GGE73685.1"/>
    <property type="molecule type" value="Genomic_DNA"/>
</dbReference>
<dbReference type="Proteomes" id="UP000606498">
    <property type="component" value="Unassembled WGS sequence"/>
</dbReference>
<evidence type="ECO:0000313" key="2">
    <source>
        <dbReference type="EMBL" id="GGE73685.1"/>
    </source>
</evidence>
<keyword evidence="1" id="KW-1133">Transmembrane helix</keyword>
<sequence>MGKIRAIWKDLAFIGSFAIAGGMFSALGLYFVKDSVQSWQEVNILLERGAETQGYIARRAQQYVPPGRWGVGRYEWDCQVHYQLPNGSEYQIWNPPGLFCDSRSVGEAVALWYLPEEPGIVRTDIRYHREQQNTWHELLGILLALPMLALGGWTLTQAGKCLRFFLARERLSPRLEPLLEADNPAELLAFLEANRASPASRYLGQQALGYIAARPEWQTRFLAWFVPVCLKWESPNKREEIWENSVLGLSLQWTLGRRYPEFTLALLDGIRSLFTEHELAKMVFSQHLAELQRKPWNTEIQGQFNALLLGRQMPLGDNGFIHTEVSRLVCLGWLLNNLESLPDVWFSAASALLKALAAQPPLHPLSRKQRKKQVPYWRNILSSLASKSNSGATGRKRQAQLAQIETDIQALAASRGFTLSR</sequence>
<name>A0ABQ1T152_9GAMM</name>
<accession>A0ABQ1T152</accession>
<feature type="transmembrane region" description="Helical" evidence="1">
    <location>
        <begin position="138"/>
        <end position="156"/>
    </location>
</feature>
<evidence type="ECO:0008006" key="4">
    <source>
        <dbReference type="Google" id="ProtNLM"/>
    </source>
</evidence>
<evidence type="ECO:0000313" key="3">
    <source>
        <dbReference type="Proteomes" id="UP000606498"/>
    </source>
</evidence>